<accession>A0A820H4T8</accession>
<sequence length="74" mass="8639">MLQIRNYIQIISSDDKTNKTNRRSSQSLFIPRDVDEEILLLLLLGQTSTLNEAVLDWQPEHEGQRERSHQAAYN</sequence>
<feature type="domain" description="Tetratricopeptide repeat protein 7 N-terminal" evidence="1">
    <location>
        <begin position="18"/>
        <end position="72"/>
    </location>
</feature>
<comment type="caution">
    <text evidence="2">The sequence shown here is derived from an EMBL/GenBank/DDBJ whole genome shotgun (WGS) entry which is preliminary data.</text>
</comment>
<dbReference type="InterPro" id="IPR045819">
    <property type="entry name" value="TTC7_N"/>
</dbReference>
<dbReference type="Proteomes" id="UP000663874">
    <property type="component" value="Unassembled WGS sequence"/>
</dbReference>
<feature type="non-terminal residue" evidence="2">
    <location>
        <position position="1"/>
    </location>
</feature>
<dbReference type="Pfam" id="PF19440">
    <property type="entry name" value="TTC7_N"/>
    <property type="match status" value="1"/>
</dbReference>
<evidence type="ECO:0000313" key="3">
    <source>
        <dbReference type="Proteomes" id="UP000663874"/>
    </source>
</evidence>
<evidence type="ECO:0000313" key="2">
    <source>
        <dbReference type="EMBL" id="CAF4287045.1"/>
    </source>
</evidence>
<dbReference type="AlphaFoldDB" id="A0A820H4T8"/>
<proteinExistence type="predicted"/>
<evidence type="ECO:0000259" key="1">
    <source>
        <dbReference type="Pfam" id="PF19440"/>
    </source>
</evidence>
<organism evidence="2 3">
    <name type="scientific">Rotaria sordida</name>
    <dbReference type="NCBI Taxonomy" id="392033"/>
    <lineage>
        <taxon>Eukaryota</taxon>
        <taxon>Metazoa</taxon>
        <taxon>Spiralia</taxon>
        <taxon>Gnathifera</taxon>
        <taxon>Rotifera</taxon>
        <taxon>Eurotatoria</taxon>
        <taxon>Bdelloidea</taxon>
        <taxon>Philodinida</taxon>
        <taxon>Philodinidae</taxon>
        <taxon>Rotaria</taxon>
    </lineage>
</organism>
<dbReference type="EMBL" id="CAJOBE010029890">
    <property type="protein sequence ID" value="CAF4287045.1"/>
    <property type="molecule type" value="Genomic_DNA"/>
</dbReference>
<gene>
    <name evidence="2" type="ORF">FNK824_LOCUS40119</name>
</gene>
<protein>
    <recommendedName>
        <fullName evidence="1">Tetratricopeptide repeat protein 7 N-terminal domain-containing protein</fullName>
    </recommendedName>
</protein>
<name>A0A820H4T8_9BILA</name>
<reference evidence="2" key="1">
    <citation type="submission" date="2021-02" db="EMBL/GenBank/DDBJ databases">
        <authorList>
            <person name="Nowell W R."/>
        </authorList>
    </citation>
    <scope>NUCLEOTIDE SEQUENCE</scope>
</reference>